<dbReference type="InterPro" id="IPR036937">
    <property type="entry name" value="Adhesion_dom_fimbrial_sf"/>
</dbReference>
<dbReference type="RefSeq" id="WP_404546008.1">
    <property type="nucleotide sequence ID" value="NZ_JADIKJ010000004.1"/>
</dbReference>
<comment type="subcellular location">
    <subcellularLocation>
        <location evidence="1">Fimbrium</location>
    </subcellularLocation>
</comment>
<evidence type="ECO:0000256" key="2">
    <source>
        <dbReference type="ARBA" id="ARBA00006671"/>
    </source>
</evidence>
<name>A0ABW8JFR2_9GAMM</name>
<evidence type="ECO:0000256" key="3">
    <source>
        <dbReference type="ARBA" id="ARBA00022729"/>
    </source>
</evidence>
<comment type="similarity">
    <text evidence="2">Belongs to the fimbrial protein family.</text>
</comment>
<evidence type="ECO:0000259" key="6">
    <source>
        <dbReference type="Pfam" id="PF00419"/>
    </source>
</evidence>
<reference evidence="7 8" key="1">
    <citation type="submission" date="2020-10" db="EMBL/GenBank/DDBJ databases">
        <title>Phylogeny of dyella-like bacteria.</title>
        <authorList>
            <person name="Fu J."/>
        </authorList>
    </citation>
    <scope>NUCLEOTIDE SEQUENCE [LARGE SCALE GENOMIC DNA]</scope>
    <source>
        <strain evidence="7 8">JP1</strain>
    </source>
</reference>
<dbReference type="InterPro" id="IPR008966">
    <property type="entry name" value="Adhesion_dom_sf"/>
</dbReference>
<dbReference type="InterPro" id="IPR000259">
    <property type="entry name" value="Adhesion_dom_fimbrial"/>
</dbReference>
<evidence type="ECO:0000256" key="4">
    <source>
        <dbReference type="ARBA" id="ARBA00023263"/>
    </source>
</evidence>
<protein>
    <recommendedName>
        <fullName evidence="6">Fimbrial-type adhesion domain-containing protein</fullName>
    </recommendedName>
</protein>
<keyword evidence="4" id="KW-0281">Fimbrium</keyword>
<dbReference type="SUPFAM" id="SSF49401">
    <property type="entry name" value="Bacterial adhesins"/>
    <property type="match status" value="1"/>
</dbReference>
<organism evidence="7 8">
    <name type="scientific">Dyella jejuensis</name>
    <dbReference type="NCBI Taxonomy" id="1432009"/>
    <lineage>
        <taxon>Bacteria</taxon>
        <taxon>Pseudomonadati</taxon>
        <taxon>Pseudomonadota</taxon>
        <taxon>Gammaproteobacteria</taxon>
        <taxon>Lysobacterales</taxon>
        <taxon>Rhodanobacteraceae</taxon>
        <taxon>Dyella</taxon>
    </lineage>
</organism>
<dbReference type="PANTHER" id="PTHR33420:SF3">
    <property type="entry name" value="FIMBRIAL SUBUNIT ELFA"/>
    <property type="match status" value="1"/>
</dbReference>
<feature type="chain" id="PRO_5045852860" description="Fimbrial-type adhesion domain-containing protein" evidence="5">
    <location>
        <begin position="34"/>
        <end position="366"/>
    </location>
</feature>
<dbReference type="PANTHER" id="PTHR33420">
    <property type="entry name" value="FIMBRIAL SUBUNIT ELFA-RELATED"/>
    <property type="match status" value="1"/>
</dbReference>
<gene>
    <name evidence="7" type="ORF">ISP15_05760</name>
</gene>
<feature type="signal peptide" evidence="5">
    <location>
        <begin position="1"/>
        <end position="33"/>
    </location>
</feature>
<evidence type="ECO:0000256" key="5">
    <source>
        <dbReference type="SAM" id="SignalP"/>
    </source>
</evidence>
<comment type="caution">
    <text evidence="7">The sequence shown here is derived from an EMBL/GenBank/DDBJ whole genome shotgun (WGS) entry which is preliminary data.</text>
</comment>
<dbReference type="Pfam" id="PF00419">
    <property type="entry name" value="Fimbrial"/>
    <property type="match status" value="1"/>
</dbReference>
<evidence type="ECO:0000313" key="7">
    <source>
        <dbReference type="EMBL" id="MFK2899834.1"/>
    </source>
</evidence>
<sequence>MNLRFPIPSRRARWLSALLLVAAAAGWTPLAFAAHRPQAPNCTASNLTLALSSTTVEPQATVGTLLGSPTSGTIVFTCSGLPASSATADHTATIQAGQNLATLASTNVPAGPGITFATNLSGIGVLITGSPTPATSQSGNVDDGPTSTAGFPVGSVVAPSNESTGNFTGTVSEAFTAQLIVTGPISAASIGSINANTLIPFWWYIPGGSEDSTSMNLDAGVVLSGGTAVGLQACSVSTDSQNKTVTLPTVSSDALTGTGATAGTTAFNISLTCEPGATASITMTTANPATATGVIAPTTGTGYAKNVGVQILNSSLAPITFNTAQSLGATPNGSLTIPYYAQYYVTKTPISAGLVTGTVTFTMSYQ</sequence>
<proteinExistence type="inferred from homology"/>
<dbReference type="Proteomes" id="UP001620461">
    <property type="component" value="Unassembled WGS sequence"/>
</dbReference>
<keyword evidence="3 5" id="KW-0732">Signal</keyword>
<dbReference type="InterPro" id="IPR050263">
    <property type="entry name" value="Bact_Fimbrial_Adh_Pro"/>
</dbReference>
<feature type="domain" description="Fimbrial-type adhesion" evidence="6">
    <location>
        <begin position="231"/>
        <end position="366"/>
    </location>
</feature>
<accession>A0ABW8JFR2</accession>
<evidence type="ECO:0000256" key="1">
    <source>
        <dbReference type="ARBA" id="ARBA00004561"/>
    </source>
</evidence>
<dbReference type="EMBL" id="JADIKJ010000004">
    <property type="protein sequence ID" value="MFK2899834.1"/>
    <property type="molecule type" value="Genomic_DNA"/>
</dbReference>
<keyword evidence="8" id="KW-1185">Reference proteome</keyword>
<evidence type="ECO:0000313" key="8">
    <source>
        <dbReference type="Proteomes" id="UP001620461"/>
    </source>
</evidence>
<dbReference type="Gene3D" id="2.60.40.1090">
    <property type="entry name" value="Fimbrial-type adhesion domain"/>
    <property type="match status" value="1"/>
</dbReference>